<dbReference type="PANTHER" id="PTHR22911:SF76">
    <property type="entry name" value="EAMA DOMAIN-CONTAINING PROTEIN"/>
    <property type="match status" value="1"/>
</dbReference>
<dbReference type="EMBL" id="BAUT01000005">
    <property type="protein sequence ID" value="GAE24901.1"/>
    <property type="molecule type" value="Genomic_DNA"/>
</dbReference>
<evidence type="ECO:0000313" key="6">
    <source>
        <dbReference type="Proteomes" id="UP000018890"/>
    </source>
</evidence>
<keyword evidence="3" id="KW-0472">Membrane</keyword>
<dbReference type="Proteomes" id="UP000018890">
    <property type="component" value="Unassembled WGS sequence"/>
</dbReference>
<keyword evidence="3" id="KW-0812">Transmembrane</keyword>
<keyword evidence="3" id="KW-1133">Transmembrane helix</keyword>
<gene>
    <name evidence="5" type="ORF">JCM9140_864</name>
</gene>
<dbReference type="GO" id="GO:0016020">
    <property type="term" value="C:membrane"/>
    <property type="evidence" value="ECO:0007669"/>
    <property type="project" value="InterPro"/>
</dbReference>
<reference evidence="5" key="1">
    <citation type="journal article" date="2014" name="Genome Announc.">
        <title>Draft Genome Sequences of Three Alkaliphilic Bacillus Strains, Bacillus wakoensis JCM 9140T, Bacillus akibai JCM 9157T, and Bacillus hemicellulosilyticus JCM 9152T.</title>
        <authorList>
            <person name="Yuki M."/>
            <person name="Oshima K."/>
            <person name="Suda W."/>
            <person name="Oshida Y."/>
            <person name="Kitamura K."/>
            <person name="Iida T."/>
            <person name="Hattori M."/>
            <person name="Ohkuma M."/>
        </authorList>
    </citation>
    <scope>NUCLEOTIDE SEQUENCE [LARGE SCALE GENOMIC DNA]</scope>
    <source>
        <strain evidence="5">JCM 9140</strain>
    </source>
</reference>
<name>W4PYK2_9BACI</name>
<accession>W4PYK2</accession>
<keyword evidence="6" id="KW-1185">Reference proteome</keyword>
<dbReference type="SUPFAM" id="SSF103481">
    <property type="entry name" value="Multidrug resistance efflux transporter EmrE"/>
    <property type="match status" value="1"/>
</dbReference>
<feature type="transmembrane region" description="Helical" evidence="3">
    <location>
        <begin position="64"/>
        <end position="84"/>
    </location>
</feature>
<feature type="transmembrane region" description="Helical" evidence="3">
    <location>
        <begin position="90"/>
        <end position="111"/>
    </location>
</feature>
<dbReference type="InterPro" id="IPR000620">
    <property type="entry name" value="EamA_dom"/>
</dbReference>
<evidence type="ECO:0000313" key="5">
    <source>
        <dbReference type="EMBL" id="GAE24901.1"/>
    </source>
</evidence>
<comment type="caution">
    <text evidence="5">The sequence shown here is derived from an EMBL/GenBank/DDBJ whole genome shotgun (WGS) entry which is preliminary data.</text>
</comment>
<dbReference type="InterPro" id="IPR037185">
    <property type="entry name" value="EmrE-like"/>
</dbReference>
<organism evidence="5 6">
    <name type="scientific">Halalkalibacter wakoensis JCM 9140</name>
    <dbReference type="NCBI Taxonomy" id="1236970"/>
    <lineage>
        <taxon>Bacteria</taxon>
        <taxon>Bacillati</taxon>
        <taxon>Bacillota</taxon>
        <taxon>Bacilli</taxon>
        <taxon>Bacillales</taxon>
        <taxon>Bacillaceae</taxon>
        <taxon>Halalkalibacter</taxon>
    </lineage>
</organism>
<comment type="similarity">
    <text evidence="2">Belongs to the EamA transporter family.</text>
</comment>
<sequence length="147" mass="16208">MKVPVGLLFLISIICISFSAIFVKWSDAPATIISMYRMYLACFILLPIVWLKKAEFKKLIGKDWLILSVAGIFLGLHFALWFGSLKLTTVASSTIILSLQPIVALIGGYFIYKERANAFTFTTIGISVIGVALVAWGDLGIVVHRPL</sequence>
<feature type="transmembrane region" description="Helical" evidence="3">
    <location>
        <begin position="32"/>
        <end position="52"/>
    </location>
</feature>
<dbReference type="STRING" id="1236970.JCM9140_864"/>
<comment type="subcellular location">
    <subcellularLocation>
        <location evidence="1">Endomembrane system</location>
        <topology evidence="1">Multi-pass membrane protein</topology>
    </subcellularLocation>
</comment>
<dbReference type="PANTHER" id="PTHR22911">
    <property type="entry name" value="ACYL-MALONYL CONDENSING ENZYME-RELATED"/>
    <property type="match status" value="1"/>
</dbReference>
<protein>
    <submittedName>
        <fullName evidence="5">Permease of the drug/metabolite transporter</fullName>
    </submittedName>
</protein>
<evidence type="ECO:0000256" key="2">
    <source>
        <dbReference type="ARBA" id="ARBA00007362"/>
    </source>
</evidence>
<proteinExistence type="inferred from homology"/>
<feature type="domain" description="EamA" evidence="4">
    <location>
        <begin position="7"/>
        <end position="135"/>
    </location>
</feature>
<feature type="transmembrane region" description="Helical" evidence="3">
    <location>
        <begin position="118"/>
        <end position="137"/>
    </location>
</feature>
<evidence type="ECO:0000256" key="1">
    <source>
        <dbReference type="ARBA" id="ARBA00004127"/>
    </source>
</evidence>
<evidence type="ECO:0000256" key="3">
    <source>
        <dbReference type="SAM" id="Phobius"/>
    </source>
</evidence>
<evidence type="ECO:0000259" key="4">
    <source>
        <dbReference type="Pfam" id="PF00892"/>
    </source>
</evidence>
<dbReference type="AlphaFoldDB" id="W4PYK2"/>
<feature type="transmembrane region" description="Helical" evidence="3">
    <location>
        <begin position="7"/>
        <end position="26"/>
    </location>
</feature>
<dbReference type="Pfam" id="PF00892">
    <property type="entry name" value="EamA"/>
    <property type="match status" value="1"/>
</dbReference>